<dbReference type="Proteomes" id="UP000255082">
    <property type="component" value="Unassembled WGS sequence"/>
</dbReference>
<proteinExistence type="predicted"/>
<protein>
    <submittedName>
        <fullName evidence="1">Uncharacterized protein</fullName>
    </submittedName>
</protein>
<name>A0A378WT62_9NOCA</name>
<evidence type="ECO:0000313" key="2">
    <source>
        <dbReference type="Proteomes" id="UP000255082"/>
    </source>
</evidence>
<accession>A0A378WT62</accession>
<evidence type="ECO:0000313" key="1">
    <source>
        <dbReference type="EMBL" id="SUA43624.1"/>
    </source>
</evidence>
<dbReference type="Pfam" id="PF19818">
    <property type="entry name" value="DUF6301"/>
    <property type="match status" value="1"/>
</dbReference>
<organism evidence="1 2">
    <name type="scientific">Nocardia africana</name>
    <dbReference type="NCBI Taxonomy" id="134964"/>
    <lineage>
        <taxon>Bacteria</taxon>
        <taxon>Bacillati</taxon>
        <taxon>Actinomycetota</taxon>
        <taxon>Actinomycetes</taxon>
        <taxon>Mycobacteriales</taxon>
        <taxon>Nocardiaceae</taxon>
        <taxon>Nocardia</taxon>
    </lineage>
</organism>
<dbReference type="EMBL" id="UGRU01000001">
    <property type="protein sequence ID" value="SUA43624.1"/>
    <property type="molecule type" value="Genomic_DNA"/>
</dbReference>
<reference evidence="1 2" key="1">
    <citation type="submission" date="2018-06" db="EMBL/GenBank/DDBJ databases">
        <authorList>
            <consortium name="Pathogen Informatics"/>
            <person name="Doyle S."/>
        </authorList>
    </citation>
    <scope>NUCLEOTIDE SEQUENCE [LARGE SCALE GENOMIC DNA]</scope>
    <source>
        <strain evidence="1 2">NCTC13184</strain>
    </source>
</reference>
<dbReference type="InterPro" id="IPR046268">
    <property type="entry name" value="DUF6301"/>
</dbReference>
<dbReference type="AlphaFoldDB" id="A0A378WT62"/>
<sequence>MVFMSDRRALSNAEIADLAVGLIELDWSWEMADARSVATSFGWEVCAAGPQWAAFDVGFGMHSGHIRCRDRRAHSIQVAVTEAVLDEADGKAWVHDCFVRMSVAVSARIGQPTQKIPGEYPEIRWAATSTTLRLVELDFSVELFLVTNAYLAEHDAAVEMERQGLL</sequence>
<gene>
    <name evidence="1" type="ORF">NCTC13184_02993</name>
</gene>